<reference evidence="6" key="2">
    <citation type="submission" date="2023-05" db="EMBL/GenBank/DDBJ databases">
        <authorList>
            <consortium name="Lawrence Berkeley National Laboratory"/>
            <person name="Steindorff A."/>
            <person name="Hensen N."/>
            <person name="Bonometti L."/>
            <person name="Westerberg I."/>
            <person name="Brannstrom I.O."/>
            <person name="Guillou S."/>
            <person name="Cros-Aarteil S."/>
            <person name="Calhoun S."/>
            <person name="Haridas S."/>
            <person name="Kuo A."/>
            <person name="Mondo S."/>
            <person name="Pangilinan J."/>
            <person name="Riley R."/>
            <person name="Labutti K."/>
            <person name="Andreopoulos B."/>
            <person name="Lipzen A."/>
            <person name="Chen C."/>
            <person name="Yanf M."/>
            <person name="Daum C."/>
            <person name="Ng V."/>
            <person name="Clum A."/>
            <person name="Ohm R."/>
            <person name="Martin F."/>
            <person name="Silar P."/>
            <person name="Natvig D."/>
            <person name="Lalanne C."/>
            <person name="Gautier V."/>
            <person name="Ament-Velasquez S.L."/>
            <person name="Kruys A."/>
            <person name="Hutchinson M.I."/>
            <person name="Powell A.J."/>
            <person name="Barry K."/>
            <person name="Miller A.N."/>
            <person name="Grigoriev I.V."/>
            <person name="Debuchy R."/>
            <person name="Gladieux P."/>
            <person name="Thoren M.H."/>
            <person name="Johannesson H."/>
        </authorList>
    </citation>
    <scope>NUCLEOTIDE SEQUENCE</scope>
    <source>
        <strain evidence="6">CBS 103.79</strain>
    </source>
</reference>
<dbReference type="InterPro" id="IPR045087">
    <property type="entry name" value="Cu-oxidase_fam"/>
</dbReference>
<keyword evidence="7" id="KW-1185">Reference proteome</keyword>
<dbReference type="PANTHER" id="PTHR48267:SF1">
    <property type="entry name" value="BILIRUBIN OXIDASE"/>
    <property type="match status" value="1"/>
</dbReference>
<dbReference type="PANTHER" id="PTHR48267">
    <property type="entry name" value="CUPREDOXIN SUPERFAMILY PROTEIN"/>
    <property type="match status" value="1"/>
</dbReference>
<dbReference type="InterPro" id="IPR011706">
    <property type="entry name" value="Cu-oxidase_C"/>
</dbReference>
<comment type="similarity">
    <text evidence="1">Belongs to the multicopper oxidase family.</text>
</comment>
<keyword evidence="3" id="KW-0732">Signal</keyword>
<evidence type="ECO:0000313" key="6">
    <source>
        <dbReference type="EMBL" id="KAK3901534.1"/>
    </source>
</evidence>
<feature type="domain" description="Plastocyanin-like" evidence="5">
    <location>
        <begin position="86"/>
        <end position="194"/>
    </location>
</feature>
<comment type="caution">
    <text evidence="6">The sequence shown here is derived from an EMBL/GenBank/DDBJ whole genome shotgun (WGS) entry which is preliminary data.</text>
</comment>
<dbReference type="Pfam" id="PF07731">
    <property type="entry name" value="Cu-oxidase_2"/>
    <property type="match status" value="1"/>
</dbReference>
<dbReference type="CDD" id="cd13889">
    <property type="entry name" value="CuRO_3_BOD"/>
    <property type="match status" value="1"/>
</dbReference>
<sequence length="588" mass="65988">MGILKRAILPLSVASSAFGLAVPVTEAPPKLVARKDWESPAYTWLYQFPLPIPPVKTPIMTITNPVTGNPIDYYQIYISQFTQKVYPTKDDAVLVGYDGMSPGPTFLVEKGHETVVRFINNATLASAVHLHGSYSRAPWDGWAEDTIAPGEFKDYYYPNSQSARFLWYHDHAVDHTAENAYFGQAGGYILHDPAEDALNLPSGYGQFDIPLILTSKQYKSDGTLFSPASEETSLFGDVIHVNGQPWPYFNVQPRKYRLRFLDASISRTFLLYFQRQTGSTAKIPFQVIASDSGLLESPATTSELYISMAERYEVIFDFSPFAGQNITLRNTEDVGENDDFFHTDKVMRFVVSSTPVTDTSAVPSSLATIPWPPPAGTTVDHHFLFHRSNSEWQINGVVFANTANRVLANVPRGTVEVWELENSSGGWTHPIHIHLVDFKVLSRTNGLRPVYNYESQGLKDVVWLGPGETVKVEAHYAPWDGVYMFHCHNLVHEDHEMMAAFNVTALLDLGYEETAFRDPMEGRWRAEAVTAAKFTTTAITEKIQFMAGLQPYNNVDDVLDALDDYWNTHKKRGVDAGTGPVKVRRLRR</sequence>
<reference evidence="6" key="1">
    <citation type="journal article" date="2023" name="Mol. Phylogenet. Evol.">
        <title>Genome-scale phylogeny and comparative genomics of the fungal order Sordariales.</title>
        <authorList>
            <person name="Hensen N."/>
            <person name="Bonometti L."/>
            <person name="Westerberg I."/>
            <person name="Brannstrom I.O."/>
            <person name="Guillou S."/>
            <person name="Cros-Aarteil S."/>
            <person name="Calhoun S."/>
            <person name="Haridas S."/>
            <person name="Kuo A."/>
            <person name="Mondo S."/>
            <person name="Pangilinan J."/>
            <person name="Riley R."/>
            <person name="LaButti K."/>
            <person name="Andreopoulos B."/>
            <person name="Lipzen A."/>
            <person name="Chen C."/>
            <person name="Yan M."/>
            <person name="Daum C."/>
            <person name="Ng V."/>
            <person name="Clum A."/>
            <person name="Steindorff A."/>
            <person name="Ohm R.A."/>
            <person name="Martin F."/>
            <person name="Silar P."/>
            <person name="Natvig D.O."/>
            <person name="Lalanne C."/>
            <person name="Gautier V."/>
            <person name="Ament-Velasquez S.L."/>
            <person name="Kruys A."/>
            <person name="Hutchinson M.I."/>
            <person name="Powell A.J."/>
            <person name="Barry K."/>
            <person name="Miller A.N."/>
            <person name="Grigoriev I.V."/>
            <person name="Debuchy R."/>
            <person name="Gladieux P."/>
            <person name="Hiltunen Thoren M."/>
            <person name="Johannesson H."/>
        </authorList>
    </citation>
    <scope>NUCLEOTIDE SEQUENCE</scope>
    <source>
        <strain evidence="6">CBS 103.79</strain>
    </source>
</reference>
<evidence type="ECO:0000256" key="3">
    <source>
        <dbReference type="SAM" id="SignalP"/>
    </source>
</evidence>
<dbReference type="Gene3D" id="2.60.40.420">
    <property type="entry name" value="Cupredoxins - blue copper proteins"/>
    <property type="match status" value="3"/>
</dbReference>
<name>A0AAN6RSU7_9PEZI</name>
<proteinExistence type="inferred from homology"/>
<evidence type="ECO:0000313" key="7">
    <source>
        <dbReference type="Proteomes" id="UP001303889"/>
    </source>
</evidence>
<dbReference type="EMBL" id="MU855572">
    <property type="protein sequence ID" value="KAK3901534.1"/>
    <property type="molecule type" value="Genomic_DNA"/>
</dbReference>
<protein>
    <submittedName>
        <fullName evidence="6">Bilirubin oxidase</fullName>
    </submittedName>
</protein>
<keyword evidence="2" id="KW-0186">Copper</keyword>
<gene>
    <name evidence="6" type="ORF">C8A05DRAFT_44832</name>
</gene>
<dbReference type="AlphaFoldDB" id="A0AAN6RSU7"/>
<feature type="chain" id="PRO_5042972729" evidence="3">
    <location>
        <begin position="20"/>
        <end position="588"/>
    </location>
</feature>
<evidence type="ECO:0000256" key="2">
    <source>
        <dbReference type="ARBA" id="ARBA00023008"/>
    </source>
</evidence>
<feature type="domain" description="Plastocyanin-like" evidence="4">
    <location>
        <begin position="375"/>
        <end position="504"/>
    </location>
</feature>
<accession>A0AAN6RSU7</accession>
<dbReference type="Pfam" id="PF07732">
    <property type="entry name" value="Cu-oxidase_3"/>
    <property type="match status" value="1"/>
</dbReference>
<dbReference type="InterPro" id="IPR008972">
    <property type="entry name" value="Cupredoxin"/>
</dbReference>
<evidence type="ECO:0000259" key="4">
    <source>
        <dbReference type="Pfam" id="PF07731"/>
    </source>
</evidence>
<dbReference type="GO" id="GO:0005507">
    <property type="term" value="F:copper ion binding"/>
    <property type="evidence" value="ECO:0007669"/>
    <property type="project" value="InterPro"/>
</dbReference>
<dbReference type="SUPFAM" id="SSF49503">
    <property type="entry name" value="Cupredoxins"/>
    <property type="match status" value="3"/>
</dbReference>
<organism evidence="6 7">
    <name type="scientific">Staphylotrichum tortipilum</name>
    <dbReference type="NCBI Taxonomy" id="2831512"/>
    <lineage>
        <taxon>Eukaryota</taxon>
        <taxon>Fungi</taxon>
        <taxon>Dikarya</taxon>
        <taxon>Ascomycota</taxon>
        <taxon>Pezizomycotina</taxon>
        <taxon>Sordariomycetes</taxon>
        <taxon>Sordariomycetidae</taxon>
        <taxon>Sordariales</taxon>
        <taxon>Chaetomiaceae</taxon>
        <taxon>Staphylotrichum</taxon>
    </lineage>
</organism>
<evidence type="ECO:0000256" key="1">
    <source>
        <dbReference type="ARBA" id="ARBA00010609"/>
    </source>
</evidence>
<dbReference type="InterPro" id="IPR011707">
    <property type="entry name" value="Cu-oxidase-like_N"/>
</dbReference>
<feature type="signal peptide" evidence="3">
    <location>
        <begin position="1"/>
        <end position="19"/>
    </location>
</feature>
<dbReference type="Proteomes" id="UP001303889">
    <property type="component" value="Unassembled WGS sequence"/>
</dbReference>
<dbReference type="GO" id="GO:0016491">
    <property type="term" value="F:oxidoreductase activity"/>
    <property type="evidence" value="ECO:0007669"/>
    <property type="project" value="InterPro"/>
</dbReference>
<evidence type="ECO:0000259" key="5">
    <source>
        <dbReference type="Pfam" id="PF07732"/>
    </source>
</evidence>